<dbReference type="KEGG" id="saal:L336_0453"/>
<evidence type="ECO:0000313" key="2">
    <source>
        <dbReference type="Proteomes" id="UP000013893"/>
    </source>
</evidence>
<evidence type="ECO:0000313" key="1">
    <source>
        <dbReference type="EMBL" id="AGL62159.1"/>
    </source>
</evidence>
<dbReference type="AlphaFoldDB" id="R4PML9"/>
<sequence length="164" mass="18714">MKHLIGQTASGREVYVELIGSEAGKQIAYQPHLYFLAKEMLAYLAPPSTDTAMEYNMQRSIGYSTVIATTDESTVFYGRLFKDDIFTRLVKNAKPETTHYLSIQLIWNQDGSYDLTDMWIGRLRPPRPGSSTEIPESKPYWTTHAVVYGDQRLEMSSVTKECPY</sequence>
<dbReference type="RefSeq" id="WP_015641609.1">
    <property type="nucleotide sequence ID" value="NC_021219.1"/>
</dbReference>
<gene>
    <name evidence="1" type="ORF">L336_0453</name>
</gene>
<accession>R4PML9</accession>
<reference evidence="1 2" key="1">
    <citation type="journal article" date="2013" name="Nat. Biotechnol.">
        <title>Genome sequences of rare, uncultured bacteria obtained by differential coverage binning of multiple metagenomes.</title>
        <authorList>
            <person name="Albertsen M."/>
            <person name="Hugenholtz P."/>
            <person name="Skarshewski A."/>
            <person name="Nielsen K.L."/>
            <person name="Tyson G.W."/>
            <person name="Nielsen P.H."/>
        </authorList>
    </citation>
    <scope>NUCLEOTIDE SEQUENCE [LARGE SCALE GENOMIC DNA]</scope>
    <source>
        <strain evidence="1">TM71</strain>
    </source>
</reference>
<dbReference type="EMBL" id="CP005957">
    <property type="protein sequence ID" value="AGL62159.1"/>
    <property type="molecule type" value="Genomic_DNA"/>
</dbReference>
<proteinExistence type="predicted"/>
<dbReference type="HOGENOM" id="CLU_1615997_0_0_0"/>
<keyword evidence="2" id="KW-1185">Reference proteome</keyword>
<organism evidence="1 2">
    <name type="scientific">Candidatus Saccharimonas aalborgensis</name>
    <dbReference type="NCBI Taxonomy" id="1332188"/>
    <lineage>
        <taxon>Bacteria</taxon>
        <taxon>Candidatus Saccharimonadota</taxon>
        <taxon>Candidatus Saccharimonadia</taxon>
        <taxon>Candidatus Saccharimonadales</taxon>
        <taxon>Candidatus Saccharimonadaceae</taxon>
        <taxon>Candidatus Saccharimonas</taxon>
    </lineage>
</organism>
<protein>
    <submittedName>
        <fullName evidence="1">Uncharacterized protein</fullName>
    </submittedName>
</protein>
<dbReference type="STRING" id="1332188.L336_0453"/>
<name>R4PML9_9BACT</name>
<dbReference type="Proteomes" id="UP000013893">
    <property type="component" value="Chromosome"/>
</dbReference>